<evidence type="ECO:0000256" key="1">
    <source>
        <dbReference type="ARBA" id="ARBA00022559"/>
    </source>
</evidence>
<dbReference type="InterPro" id="IPR010255">
    <property type="entry name" value="Haem_peroxidase_sf"/>
</dbReference>
<dbReference type="PANTHER" id="PTHR11475:SF134">
    <property type="entry name" value="LD42267P"/>
    <property type="match status" value="1"/>
</dbReference>
<reference evidence="5 6" key="1">
    <citation type="journal article" date="2018" name="Nat. Ecol. Evol.">
        <title>Genomic signatures of mitonuclear coevolution across populations of Tigriopus californicus.</title>
        <authorList>
            <person name="Barreto F.S."/>
            <person name="Watson E.T."/>
            <person name="Lima T.G."/>
            <person name="Willett C.S."/>
            <person name="Edmands S."/>
            <person name="Li W."/>
            <person name="Burton R.S."/>
        </authorList>
    </citation>
    <scope>NUCLEOTIDE SEQUENCE [LARGE SCALE GENOMIC DNA]</scope>
    <source>
        <strain evidence="5 6">San Diego</strain>
    </source>
</reference>
<feature type="compositionally biased region" description="Acidic residues" evidence="3">
    <location>
        <begin position="152"/>
        <end position="166"/>
    </location>
</feature>
<dbReference type="PRINTS" id="PR00457">
    <property type="entry name" value="ANPEROXIDASE"/>
</dbReference>
<keyword evidence="2" id="KW-0349">Heme</keyword>
<dbReference type="EMBL" id="VCGU01000009">
    <property type="protein sequence ID" value="TRY70085.1"/>
    <property type="molecule type" value="Genomic_DNA"/>
</dbReference>
<dbReference type="GO" id="GO:0006979">
    <property type="term" value="P:response to oxidative stress"/>
    <property type="evidence" value="ECO:0007669"/>
    <property type="project" value="InterPro"/>
</dbReference>
<dbReference type="InterPro" id="IPR019791">
    <property type="entry name" value="Haem_peroxidase_animal"/>
</dbReference>
<keyword evidence="2" id="KW-0408">Iron</keyword>
<keyword evidence="1" id="KW-0560">Oxidoreductase</keyword>
<proteinExistence type="predicted"/>
<gene>
    <name evidence="5" type="ORF">TCAL_05195</name>
</gene>
<protein>
    <submittedName>
        <fullName evidence="5">Uncharacterized protein</fullName>
    </submittedName>
</protein>
<evidence type="ECO:0000256" key="2">
    <source>
        <dbReference type="PIRSR" id="PIRSR619791-2"/>
    </source>
</evidence>
<dbReference type="GO" id="GO:0020037">
    <property type="term" value="F:heme binding"/>
    <property type="evidence" value="ECO:0007669"/>
    <property type="project" value="InterPro"/>
</dbReference>
<organism evidence="5 6">
    <name type="scientific">Tigriopus californicus</name>
    <name type="common">Marine copepod</name>
    <dbReference type="NCBI Taxonomy" id="6832"/>
    <lineage>
        <taxon>Eukaryota</taxon>
        <taxon>Metazoa</taxon>
        <taxon>Ecdysozoa</taxon>
        <taxon>Arthropoda</taxon>
        <taxon>Crustacea</taxon>
        <taxon>Multicrustacea</taxon>
        <taxon>Hexanauplia</taxon>
        <taxon>Copepoda</taxon>
        <taxon>Harpacticoida</taxon>
        <taxon>Harpacticidae</taxon>
        <taxon>Tigriopus</taxon>
    </lineage>
</organism>
<evidence type="ECO:0000256" key="3">
    <source>
        <dbReference type="SAM" id="MobiDB-lite"/>
    </source>
</evidence>
<keyword evidence="6" id="KW-1185">Reference proteome</keyword>
<dbReference type="SUPFAM" id="SSF48113">
    <property type="entry name" value="Heme-dependent peroxidases"/>
    <property type="match status" value="1"/>
</dbReference>
<dbReference type="InterPro" id="IPR037120">
    <property type="entry name" value="Haem_peroxidase_sf_animal"/>
</dbReference>
<dbReference type="PROSITE" id="PS50292">
    <property type="entry name" value="PEROXIDASE_3"/>
    <property type="match status" value="1"/>
</dbReference>
<keyword evidence="4" id="KW-0732">Signal</keyword>
<comment type="caution">
    <text evidence="5">The sequence shown here is derived from an EMBL/GenBank/DDBJ whole genome shotgun (WGS) entry which is preliminary data.</text>
</comment>
<dbReference type="PANTHER" id="PTHR11475">
    <property type="entry name" value="OXIDASE/PEROXIDASE"/>
    <property type="match status" value="1"/>
</dbReference>
<dbReference type="AlphaFoldDB" id="A0A553NXC1"/>
<dbReference type="OMA" id="IFECESH"/>
<dbReference type="Pfam" id="PF03098">
    <property type="entry name" value="An_peroxidase"/>
    <property type="match status" value="1"/>
</dbReference>
<feature type="region of interest" description="Disordered" evidence="3">
    <location>
        <begin position="137"/>
        <end position="166"/>
    </location>
</feature>
<dbReference type="Proteomes" id="UP000318571">
    <property type="component" value="Chromosome 9"/>
</dbReference>
<feature type="chain" id="PRO_5021712601" evidence="4">
    <location>
        <begin position="34"/>
        <end position="868"/>
    </location>
</feature>
<evidence type="ECO:0000313" key="6">
    <source>
        <dbReference type="Proteomes" id="UP000318571"/>
    </source>
</evidence>
<feature type="binding site" description="axial binding residue" evidence="2">
    <location>
        <position position="517"/>
    </location>
    <ligand>
        <name>heme b</name>
        <dbReference type="ChEBI" id="CHEBI:60344"/>
    </ligand>
    <ligandPart>
        <name>Fe</name>
        <dbReference type="ChEBI" id="CHEBI:18248"/>
    </ligandPart>
</feature>
<dbReference type="FunFam" id="1.10.640.10:FF:000006">
    <property type="entry name" value="Double oxidase: two peroxidase domains"/>
    <property type="match status" value="1"/>
</dbReference>
<dbReference type="GO" id="GO:0004601">
    <property type="term" value="F:peroxidase activity"/>
    <property type="evidence" value="ECO:0007669"/>
    <property type="project" value="UniProtKB-KW"/>
</dbReference>
<name>A0A553NXC1_TIGCA</name>
<feature type="signal peptide" evidence="4">
    <location>
        <begin position="1"/>
        <end position="33"/>
    </location>
</feature>
<dbReference type="CDD" id="cd09823">
    <property type="entry name" value="peroxinectin_like"/>
    <property type="match status" value="1"/>
</dbReference>
<accession>A0A553NXC1</accession>
<keyword evidence="1" id="KW-0575">Peroxidase</keyword>
<keyword evidence="2" id="KW-0479">Metal-binding</keyword>
<evidence type="ECO:0000313" key="5">
    <source>
        <dbReference type="EMBL" id="TRY70085.1"/>
    </source>
</evidence>
<dbReference type="STRING" id="6832.A0A553NXC1"/>
<dbReference type="GO" id="GO:0046872">
    <property type="term" value="F:metal ion binding"/>
    <property type="evidence" value="ECO:0007669"/>
    <property type="project" value="UniProtKB-KW"/>
</dbReference>
<evidence type="ECO:0000256" key="4">
    <source>
        <dbReference type="SAM" id="SignalP"/>
    </source>
</evidence>
<dbReference type="Gene3D" id="1.10.640.10">
    <property type="entry name" value="Haem peroxidase domain superfamily, animal type"/>
    <property type="match status" value="1"/>
</dbReference>
<sequence>MAPTFRRSFQPTMRLFLLFTCLGLGMSTSPLQAQDSISVLKQAFHELRDFDHLDKEIYLENRARQPQLRKGAQGIHASINRPSVEAVRNARVAMVYEFATLHLRSVTHRNKRQTFMSLISNAANGVSRALGFSNPAEKSADLEDGFQNPDSFDFDDIPDPPDTIPEVDDPIQTVLGIHGGAVLNFPICAQETREIGRCNNLARPNQGKHLVPLRRYFGPEYDDGVARPKIRSANGQPLPNVRTISALVHHNGSNLDSRHTLMLMQWGQILDHDITSTPMIRGLNGSILDCSGCQSNGRHPGCYPILVPRSDKFFPVREARSGQRKCIPFTRSLPGQTKLGPREQINQNTAYVDASHLYGSHPCRLEDLRLHRNGRMRVLEHPRSKIFKNLMPRNNENDECRSPIGLCFHTGDDRNNEQPGLTSIHTLLLREHNRLADQLQAVNPLWNDEKTFQEARKILMAINQHISYNEFLPRVLGTEITRAFGLTAAEGYYHKYNPDCTADVHNEFATAAFRFGHSLIRPMFAMFSATMKKMNDSGVRLRDHFNNPDVVYGSHFIDQILRGMVMNPMEQFDNTISDELTNHLFQERGKQFSGMDLASLNIQRGRDHGLPGYTKYRRLCLQKFESRKFNQHPQGLFQQIRELKDLHHIFRPDVAQIVARLYRHVDDIDLFTGGLSEIPLEGAVVGPTFACLIADQFEKLRQCDRFWFESPDEHIQFSLEQLQEIRKVTLGSLICRNCDLFAPMPRNVFDIPDDVNNPMEDCQNHPMIDIAKWNDPKASSSSRGGRGFNVVVPFCDFEGRVALPGSKVRTSACVKCECNSDEICSTLKFDNCADLIEDVGPFAVTVDPNCSQECRSQAQAKILQSSTL</sequence>